<keyword evidence="4 7" id="KW-1133">Transmembrane helix</keyword>
<comment type="caution">
    <text evidence="12">The sequence shown here is derived from an EMBL/GenBank/DDBJ whole genome shotgun (WGS) entry which is preliminary data.</text>
</comment>
<dbReference type="PROSITE" id="PS51846">
    <property type="entry name" value="CNNM"/>
    <property type="match status" value="1"/>
</dbReference>
<evidence type="ECO:0000256" key="5">
    <source>
        <dbReference type="ARBA" id="ARBA00023136"/>
    </source>
</evidence>
<evidence type="ECO:0000256" key="7">
    <source>
        <dbReference type="PROSITE-ProRule" id="PRU01193"/>
    </source>
</evidence>
<dbReference type="AlphaFoldDB" id="A0A565CPV7"/>
<evidence type="ECO:0000259" key="10">
    <source>
        <dbReference type="PROSITE" id="PS51371"/>
    </source>
</evidence>
<evidence type="ECO:0000256" key="1">
    <source>
        <dbReference type="ARBA" id="ARBA00004141"/>
    </source>
</evidence>
<dbReference type="InterPro" id="IPR045095">
    <property type="entry name" value="ACDP"/>
</dbReference>
<feature type="transmembrane region" description="Helical" evidence="9">
    <location>
        <begin position="128"/>
        <end position="148"/>
    </location>
</feature>
<organism evidence="12 13">
    <name type="scientific">Arabis nemorensis</name>
    <dbReference type="NCBI Taxonomy" id="586526"/>
    <lineage>
        <taxon>Eukaryota</taxon>
        <taxon>Viridiplantae</taxon>
        <taxon>Streptophyta</taxon>
        <taxon>Embryophyta</taxon>
        <taxon>Tracheophyta</taxon>
        <taxon>Spermatophyta</taxon>
        <taxon>Magnoliopsida</taxon>
        <taxon>eudicotyledons</taxon>
        <taxon>Gunneridae</taxon>
        <taxon>Pentapetalae</taxon>
        <taxon>rosids</taxon>
        <taxon>malvids</taxon>
        <taxon>Brassicales</taxon>
        <taxon>Brassicaceae</taxon>
        <taxon>Arabideae</taxon>
        <taxon>Arabis</taxon>
    </lineage>
</organism>
<gene>
    <name evidence="12" type="ORF">ANE_LOCUS26189</name>
</gene>
<feature type="transmembrane region" description="Helical" evidence="9">
    <location>
        <begin position="529"/>
        <end position="551"/>
    </location>
</feature>
<keyword evidence="3" id="KW-0677">Repeat</keyword>
<keyword evidence="2 7" id="KW-0812">Transmembrane</keyword>
<proteinExistence type="predicted"/>
<feature type="transmembrane region" description="Helical" evidence="9">
    <location>
        <begin position="98"/>
        <end position="116"/>
    </location>
</feature>
<dbReference type="OrthoDB" id="5353557at2759"/>
<dbReference type="SUPFAM" id="SSF54631">
    <property type="entry name" value="CBS-domain pair"/>
    <property type="match status" value="1"/>
</dbReference>
<dbReference type="Proteomes" id="UP000489600">
    <property type="component" value="Unassembled WGS sequence"/>
</dbReference>
<dbReference type="Gene3D" id="3.10.580.10">
    <property type="entry name" value="CBS-domain"/>
    <property type="match status" value="2"/>
</dbReference>
<dbReference type="EMBL" id="CABITT030000008">
    <property type="protein sequence ID" value="VVB15745.1"/>
    <property type="molecule type" value="Genomic_DNA"/>
</dbReference>
<dbReference type="PANTHER" id="PTHR12064:SF36">
    <property type="entry name" value="DOMAIN-CONTAINING PROTEIN, PUTATIVE, EXPRESSED-RELATED"/>
    <property type="match status" value="1"/>
</dbReference>
<name>A0A565CPV7_9BRAS</name>
<evidence type="ECO:0000313" key="13">
    <source>
        <dbReference type="Proteomes" id="UP000489600"/>
    </source>
</evidence>
<dbReference type="CDD" id="cd04590">
    <property type="entry name" value="CBS_pair_CorC_HlyC_assoc"/>
    <property type="match status" value="1"/>
</dbReference>
<protein>
    <recommendedName>
        <fullName evidence="14">CNNM transmembrane domain-containing protein</fullName>
    </recommendedName>
</protein>
<evidence type="ECO:0000256" key="6">
    <source>
        <dbReference type="PROSITE-ProRule" id="PRU00703"/>
    </source>
</evidence>
<dbReference type="InterPro" id="IPR046342">
    <property type="entry name" value="CBS_dom_sf"/>
</dbReference>
<evidence type="ECO:0000256" key="2">
    <source>
        <dbReference type="ARBA" id="ARBA00022692"/>
    </source>
</evidence>
<dbReference type="Pfam" id="PF11947">
    <property type="entry name" value="DUF3464"/>
    <property type="match status" value="1"/>
</dbReference>
<feature type="domain" description="CBS" evidence="10">
    <location>
        <begin position="211"/>
        <end position="272"/>
    </location>
</feature>
<evidence type="ECO:0008006" key="14">
    <source>
        <dbReference type="Google" id="ProtNLM"/>
    </source>
</evidence>
<dbReference type="InterPro" id="IPR000644">
    <property type="entry name" value="CBS_dom"/>
</dbReference>
<evidence type="ECO:0000256" key="9">
    <source>
        <dbReference type="SAM" id="Phobius"/>
    </source>
</evidence>
<dbReference type="GO" id="GO:0030026">
    <property type="term" value="P:intracellular manganese ion homeostasis"/>
    <property type="evidence" value="ECO:0007669"/>
    <property type="project" value="TreeGrafter"/>
</dbReference>
<feature type="region of interest" description="Disordered" evidence="8">
    <location>
        <begin position="493"/>
        <end position="522"/>
    </location>
</feature>
<dbReference type="InterPro" id="IPR002550">
    <property type="entry name" value="CNNM"/>
</dbReference>
<dbReference type="Pfam" id="PF01595">
    <property type="entry name" value="CNNM"/>
    <property type="match status" value="1"/>
</dbReference>
<feature type="domain" description="CNNM transmembrane" evidence="11">
    <location>
        <begin position="9"/>
        <end position="192"/>
    </location>
</feature>
<dbReference type="GO" id="GO:0010960">
    <property type="term" value="P:magnesium ion homeostasis"/>
    <property type="evidence" value="ECO:0007669"/>
    <property type="project" value="InterPro"/>
</dbReference>
<evidence type="ECO:0000259" key="11">
    <source>
        <dbReference type="PROSITE" id="PS51846"/>
    </source>
</evidence>
<feature type="transmembrane region" description="Helical" evidence="9">
    <location>
        <begin position="13"/>
        <end position="40"/>
    </location>
</feature>
<feature type="compositionally biased region" description="Basic and acidic residues" evidence="8">
    <location>
        <begin position="504"/>
        <end position="513"/>
    </location>
</feature>
<dbReference type="GO" id="GO:0005737">
    <property type="term" value="C:cytoplasm"/>
    <property type="evidence" value="ECO:0007669"/>
    <property type="project" value="TreeGrafter"/>
</dbReference>
<dbReference type="PROSITE" id="PS51371">
    <property type="entry name" value="CBS"/>
    <property type="match status" value="1"/>
</dbReference>
<dbReference type="InterPro" id="IPR044751">
    <property type="entry name" value="Ion_transp-like_CBS"/>
</dbReference>
<keyword evidence="6" id="KW-0129">CBS domain</keyword>
<comment type="subcellular location">
    <subcellularLocation>
        <location evidence="1">Membrane</location>
        <topology evidence="1">Multi-pass membrane protein</topology>
    </subcellularLocation>
</comment>
<feature type="transmembrane region" description="Helical" evidence="9">
    <location>
        <begin position="563"/>
        <end position="584"/>
    </location>
</feature>
<keyword evidence="13" id="KW-1185">Reference proteome</keyword>
<evidence type="ECO:0000256" key="4">
    <source>
        <dbReference type="ARBA" id="ARBA00022989"/>
    </source>
</evidence>
<reference evidence="12" key="1">
    <citation type="submission" date="2019-07" db="EMBL/GenBank/DDBJ databases">
        <authorList>
            <person name="Dittberner H."/>
        </authorList>
    </citation>
    <scope>NUCLEOTIDE SEQUENCE [LARGE SCALE GENOMIC DNA]</scope>
</reference>
<dbReference type="PANTHER" id="PTHR12064">
    <property type="entry name" value="METAL TRANSPORTER CNNM"/>
    <property type="match status" value="1"/>
</dbReference>
<evidence type="ECO:0000256" key="8">
    <source>
        <dbReference type="SAM" id="MobiDB-lite"/>
    </source>
</evidence>
<evidence type="ECO:0000313" key="12">
    <source>
        <dbReference type="EMBL" id="VVB15745.1"/>
    </source>
</evidence>
<dbReference type="InterPro" id="IPR021855">
    <property type="entry name" value="PAM68-like"/>
</dbReference>
<sequence length="617" mass="68246">MAANDVPCCETMFWVYLVICVALVAFAGLMSGLTLGLMSLSLVELEVMTKAGEPNERKNAEKILPLVKNQHLLLCTLLIGNALAMEALPIFVDSLLPAWGSILISVTLILTFGEILPQAVCSRYGLSIGAKLSVLVRLIIIVFFPLAYPISKLLDLLLGRRHSTLLTRAELKSLVYMHGNEAGKGGELTQDETTIISGALDMSQKSAKDAMTPFSEVFSLDINSRLDENTMRLIASEGHSRIPIYSANPRVIIGFILVKNLIKVRPEDETPIRDLPIRRMPRVNLNLPLYDILNIFQTGRSHMAAVIGTKKNYTNTNTPVHDKSINGAANKDGNVFLSIPVMNSSETNFQSPVRCIDSIADEDEEVIGIITLEDVMEELLQEEIYDETDLYIEIHKRITINMPMSGNSRPQWPETATWASELASPNSPYRSSPLSPSVLISSLLRSPVNSPYRQSPFLRPTLYASPPAQPPSVLRKSYMKLLRSNGLCETRLHASPKGFQSSRSSEKPDRSGPDPEDDPPIPQEVFERMMGRIVVSVGTPLGLGVAILKLFDVLKDRNVWDVPLWVPFLTTLVTFGASALGIAYGSLSTNLDPTKTNSVFGLDEVKENWVEMWKEEK</sequence>
<accession>A0A565CPV7</accession>
<evidence type="ECO:0000256" key="3">
    <source>
        <dbReference type="ARBA" id="ARBA00022737"/>
    </source>
</evidence>
<dbReference type="GO" id="GO:0016020">
    <property type="term" value="C:membrane"/>
    <property type="evidence" value="ECO:0007669"/>
    <property type="project" value="UniProtKB-SubCell"/>
</dbReference>
<keyword evidence="5 7" id="KW-0472">Membrane</keyword>